<accession>A0AAN6SCX3</accession>
<sequence length="230" mass="26579">MAYRPRLWTSPTKGYVADDEHTDNATDSDQQEDQSMSDVIPPLSENFSSDPSNSELSSPDQITPFEDDENDEDDEDSEDMEGDEQMEDSDLDAYADSDDYGDPNDYTLNELHPLIDIWKEAFIYVWLDNQPDDMSTPPESLGLGHDEDSLRERAIEWMEELYRDLPNGIVITPPPWYAYSRYFVGPDRPRAWIKDWTTGRVRPREKTDDLLVSLALVEQQRDKARSEEAE</sequence>
<feature type="compositionally biased region" description="Acidic residues" evidence="1">
    <location>
        <begin position="65"/>
        <end position="102"/>
    </location>
</feature>
<proteinExistence type="predicted"/>
<evidence type="ECO:0000313" key="3">
    <source>
        <dbReference type="Proteomes" id="UP001303222"/>
    </source>
</evidence>
<organism evidence="2 3">
    <name type="scientific">Pseudoneurospora amorphoporcata</name>
    <dbReference type="NCBI Taxonomy" id="241081"/>
    <lineage>
        <taxon>Eukaryota</taxon>
        <taxon>Fungi</taxon>
        <taxon>Dikarya</taxon>
        <taxon>Ascomycota</taxon>
        <taxon>Pezizomycotina</taxon>
        <taxon>Sordariomycetes</taxon>
        <taxon>Sordariomycetidae</taxon>
        <taxon>Sordariales</taxon>
        <taxon>Sordariaceae</taxon>
        <taxon>Pseudoneurospora</taxon>
    </lineage>
</organism>
<reference evidence="2" key="2">
    <citation type="submission" date="2023-06" db="EMBL/GenBank/DDBJ databases">
        <authorList>
            <consortium name="Lawrence Berkeley National Laboratory"/>
            <person name="Mondo S.J."/>
            <person name="Hensen N."/>
            <person name="Bonometti L."/>
            <person name="Westerberg I."/>
            <person name="Brannstrom I.O."/>
            <person name="Guillou S."/>
            <person name="Cros-Aarteil S."/>
            <person name="Calhoun S."/>
            <person name="Haridas S."/>
            <person name="Kuo A."/>
            <person name="Pangilinan J."/>
            <person name="Riley R."/>
            <person name="Labutti K."/>
            <person name="Andreopoulos B."/>
            <person name="Lipzen A."/>
            <person name="Chen C."/>
            <person name="Yanf M."/>
            <person name="Daum C."/>
            <person name="Ng V."/>
            <person name="Clum A."/>
            <person name="Steindorff A."/>
            <person name="Ohm R."/>
            <person name="Martin F."/>
            <person name="Silar P."/>
            <person name="Natvig D."/>
            <person name="Lalanne C."/>
            <person name="Gautier V."/>
            <person name="Ament-Velasquez S.L."/>
            <person name="Kruys A."/>
            <person name="Hutchinson M.I."/>
            <person name="Powell A.J."/>
            <person name="Barry K."/>
            <person name="Miller A.N."/>
            <person name="Grigoriev I.V."/>
            <person name="Debuchy R."/>
            <person name="Gladieux P."/>
            <person name="Thoren M.H."/>
            <person name="Johannesson H."/>
        </authorList>
    </citation>
    <scope>NUCLEOTIDE SEQUENCE</scope>
    <source>
        <strain evidence="2">CBS 626.80</strain>
    </source>
</reference>
<reference evidence="2" key="1">
    <citation type="journal article" date="2023" name="Mol. Phylogenet. Evol.">
        <title>Genome-scale phylogeny and comparative genomics of the fungal order Sordariales.</title>
        <authorList>
            <person name="Hensen N."/>
            <person name="Bonometti L."/>
            <person name="Westerberg I."/>
            <person name="Brannstrom I.O."/>
            <person name="Guillou S."/>
            <person name="Cros-Aarteil S."/>
            <person name="Calhoun S."/>
            <person name="Haridas S."/>
            <person name="Kuo A."/>
            <person name="Mondo S."/>
            <person name="Pangilinan J."/>
            <person name="Riley R."/>
            <person name="LaButti K."/>
            <person name="Andreopoulos B."/>
            <person name="Lipzen A."/>
            <person name="Chen C."/>
            <person name="Yan M."/>
            <person name="Daum C."/>
            <person name="Ng V."/>
            <person name="Clum A."/>
            <person name="Steindorff A."/>
            <person name="Ohm R.A."/>
            <person name="Martin F."/>
            <person name="Silar P."/>
            <person name="Natvig D.O."/>
            <person name="Lalanne C."/>
            <person name="Gautier V."/>
            <person name="Ament-Velasquez S.L."/>
            <person name="Kruys A."/>
            <person name="Hutchinson M.I."/>
            <person name="Powell A.J."/>
            <person name="Barry K."/>
            <person name="Miller A.N."/>
            <person name="Grigoriev I.V."/>
            <person name="Debuchy R."/>
            <person name="Gladieux P."/>
            <person name="Hiltunen Thoren M."/>
            <person name="Johannesson H."/>
        </authorList>
    </citation>
    <scope>NUCLEOTIDE SEQUENCE</scope>
    <source>
        <strain evidence="2">CBS 626.80</strain>
    </source>
</reference>
<dbReference type="Proteomes" id="UP001303222">
    <property type="component" value="Unassembled WGS sequence"/>
</dbReference>
<keyword evidence="3" id="KW-1185">Reference proteome</keyword>
<evidence type="ECO:0000256" key="1">
    <source>
        <dbReference type="SAM" id="MobiDB-lite"/>
    </source>
</evidence>
<dbReference type="EMBL" id="MU859233">
    <property type="protein sequence ID" value="KAK3949010.1"/>
    <property type="molecule type" value="Genomic_DNA"/>
</dbReference>
<feature type="region of interest" description="Disordered" evidence="1">
    <location>
        <begin position="1"/>
        <end position="104"/>
    </location>
</feature>
<feature type="compositionally biased region" description="Low complexity" evidence="1">
    <location>
        <begin position="48"/>
        <end position="60"/>
    </location>
</feature>
<protein>
    <submittedName>
        <fullName evidence="2">Uncharacterized protein</fullName>
    </submittedName>
</protein>
<gene>
    <name evidence="2" type="ORF">QBC32DRAFT_317249</name>
</gene>
<dbReference type="AlphaFoldDB" id="A0AAN6SCX3"/>
<comment type="caution">
    <text evidence="2">The sequence shown here is derived from an EMBL/GenBank/DDBJ whole genome shotgun (WGS) entry which is preliminary data.</text>
</comment>
<evidence type="ECO:0000313" key="2">
    <source>
        <dbReference type="EMBL" id="KAK3949010.1"/>
    </source>
</evidence>
<name>A0AAN6SCX3_9PEZI</name>